<gene>
    <name evidence="9" type="ORF">P4O66_018284</name>
</gene>
<evidence type="ECO:0000256" key="2">
    <source>
        <dbReference type="ARBA" id="ARBA00022553"/>
    </source>
</evidence>
<dbReference type="InterPro" id="IPR035963">
    <property type="entry name" value="FERM_2"/>
</dbReference>
<dbReference type="InterPro" id="IPR019748">
    <property type="entry name" value="FERM_central"/>
</dbReference>
<dbReference type="Pfam" id="PF00373">
    <property type="entry name" value="FERM_M"/>
    <property type="match status" value="1"/>
</dbReference>
<evidence type="ECO:0000256" key="7">
    <source>
        <dbReference type="SAM" id="Phobius"/>
    </source>
</evidence>
<feature type="region of interest" description="Disordered" evidence="6">
    <location>
        <begin position="244"/>
        <end position="338"/>
    </location>
</feature>
<dbReference type="Proteomes" id="UP001239994">
    <property type="component" value="Unassembled WGS sequence"/>
</dbReference>
<dbReference type="GO" id="GO:0031032">
    <property type="term" value="P:actomyosin structure organization"/>
    <property type="evidence" value="ECO:0007669"/>
    <property type="project" value="TreeGrafter"/>
</dbReference>
<dbReference type="GO" id="GO:0005912">
    <property type="term" value="C:adherens junction"/>
    <property type="evidence" value="ECO:0007669"/>
    <property type="project" value="UniProtKB-SubCell"/>
</dbReference>
<keyword evidence="3" id="KW-0965">Cell junction</keyword>
<dbReference type="PANTHER" id="PTHR23280:SF5">
    <property type="entry name" value="FERM DOMAIN-CONTAINING PROTEIN 5"/>
    <property type="match status" value="1"/>
</dbReference>
<feature type="region of interest" description="Disordered" evidence="6">
    <location>
        <begin position="793"/>
        <end position="819"/>
    </location>
</feature>
<dbReference type="InterPro" id="IPR018979">
    <property type="entry name" value="FERM_N"/>
</dbReference>
<dbReference type="FunFam" id="2.30.29.30:FF:000043">
    <property type="entry name" value="FERM domain-containing protein 5"/>
    <property type="match status" value="1"/>
</dbReference>
<name>A0AAD9DJJ5_9TELE</name>
<dbReference type="InterPro" id="IPR000299">
    <property type="entry name" value="FERM_domain"/>
</dbReference>
<dbReference type="FunFam" id="1.20.80.10:FF:000006">
    <property type="entry name" value="FERM domain-containing protein 5 isoform X1"/>
    <property type="match status" value="1"/>
</dbReference>
<dbReference type="EMBL" id="JAROKS010000026">
    <property type="protein sequence ID" value="KAK1784845.1"/>
    <property type="molecule type" value="Genomic_DNA"/>
</dbReference>
<evidence type="ECO:0000256" key="4">
    <source>
        <dbReference type="ARBA" id="ARBA00054411"/>
    </source>
</evidence>
<comment type="caution">
    <text evidence="9">The sequence shown here is derived from an EMBL/GenBank/DDBJ whole genome shotgun (WGS) entry which is preliminary data.</text>
</comment>
<dbReference type="Pfam" id="PF09380">
    <property type="entry name" value="FERM_C"/>
    <property type="match status" value="1"/>
</dbReference>
<comment type="function">
    <text evidence="4">May be involved in regulation of cell migration. May regulate cell-matrix interactions via its interaction with ITGB5 and modifying ITGB5 cytoplasmic tail interactions such as with FERMT2 and TLN1. May regulate ROCK1 kinase activity possibly involved in regulation of actin stress fiber formation.</text>
</comment>
<dbReference type="PROSITE" id="PS50057">
    <property type="entry name" value="FERM_3"/>
    <property type="match status" value="1"/>
</dbReference>
<dbReference type="InterPro" id="IPR019749">
    <property type="entry name" value="Band_41_domain"/>
</dbReference>
<reference evidence="9" key="1">
    <citation type="submission" date="2023-03" db="EMBL/GenBank/DDBJ databases">
        <title>Electrophorus voltai genome.</title>
        <authorList>
            <person name="Bian C."/>
        </authorList>
    </citation>
    <scope>NUCLEOTIDE SEQUENCE</scope>
    <source>
        <strain evidence="9">CB-2022</strain>
        <tissue evidence="9">Muscle</tissue>
    </source>
</reference>
<dbReference type="PANTHER" id="PTHR23280">
    <property type="entry name" value="4.1 G PROTEIN"/>
    <property type="match status" value="1"/>
</dbReference>
<evidence type="ECO:0000259" key="8">
    <source>
        <dbReference type="PROSITE" id="PS50057"/>
    </source>
</evidence>
<keyword evidence="2" id="KW-0597">Phosphoprotein</keyword>
<dbReference type="InterPro" id="IPR014352">
    <property type="entry name" value="FERM/acyl-CoA-bd_prot_sf"/>
</dbReference>
<dbReference type="AlphaFoldDB" id="A0AAD9DJJ5"/>
<keyword evidence="10" id="KW-1185">Reference proteome</keyword>
<keyword evidence="7" id="KW-0812">Transmembrane</keyword>
<dbReference type="SUPFAM" id="SSF50729">
    <property type="entry name" value="PH domain-like"/>
    <property type="match status" value="1"/>
</dbReference>
<dbReference type="CDD" id="cd14473">
    <property type="entry name" value="FERM_B-lobe"/>
    <property type="match status" value="1"/>
</dbReference>
<sequence>QQLREKMLSRLMSGSIRNLEREFSCTVRLLDDTEYTCTIQCEPNMEIWSGDTVLNGSTNGTRILTAQGERMKERHSDSVASCRDWPCHLCEASVGMRSVFEALGLQSPPTAEEDGILEKVRHKETMPAAAVTALESVLLIQKGHWQGPQSSCLGKDETSEARKGVNSRSCLPHRRRDAKGQYLFDLICHHLNLLEKDYFGIRYVDPDKQRHWLEFTKSITKQMKSQPPFTMCLRVKFYPPDPAALKEEITRRGQRRREQEKRGGESRRREEERAGEERRRKQEERAGGEEKRGGESKRREEKRGGKSRRREQEKRGGGENRRREEEREEERTGEERRREQEKRYLVFLQIKRDLYHGRLLCKTSDAAILAAYILQAEIGDYDPGKHPEGYSSKFQFFPKHSEKLERRIAEIHKTELMGQTPETSERNFLQKAQMLETYGVDPHPCKDVSGNPAFLAFTPFGFVVLQGNKRVHFLKWNEVTKLKFEGKTFHIYANQKEDKKIILTYFAPTPEACKHLWKCGVENQAFYKLEKSSQVRTVSSSNLFFKGSRFRYSGRVAKEVMEQSAKIKREPPEIHRAGLVPSRSCPSITHGPRLSSVPRTRRRAVHISIMEGECPHLRHGGSMVKCLIRISTRVNVHLRMVNHCYRDVKVRVLSLGPRLLGKALGVLPLYPALDTQQEQLQASPLPTTPRPWAGPITSPGAGLCSPFFLYLQTPFPGLESLRDSAHSTPVRSVSHGDSFIPRSRSHAADAGDGMAIISDDAYSPSDSVLPTPVAEHSLELTVSRQINGAPCSIEEEKESEAGTPLGEEPGDLGADSRAAGSSQAATGAAALSEVEQVNKFVLSVLRLLLVTIGLLFVLLLLLIVLTESDLDIAFLRDIRQTPEFEQFHYEYFCPLRRWFACKLRWVGGLLINK</sequence>
<dbReference type="Pfam" id="PF09379">
    <property type="entry name" value="FERM_N"/>
    <property type="match status" value="1"/>
</dbReference>
<evidence type="ECO:0000256" key="6">
    <source>
        <dbReference type="SAM" id="MobiDB-lite"/>
    </source>
</evidence>
<dbReference type="InterPro" id="IPR011993">
    <property type="entry name" value="PH-like_dom_sf"/>
</dbReference>
<feature type="non-terminal residue" evidence="9">
    <location>
        <position position="1"/>
    </location>
</feature>
<dbReference type="Gene3D" id="2.30.29.30">
    <property type="entry name" value="Pleckstrin-homology domain (PH domain)/Phosphotyrosine-binding domain (PTB)"/>
    <property type="match status" value="1"/>
</dbReference>
<dbReference type="InterPro" id="IPR029071">
    <property type="entry name" value="Ubiquitin-like_domsf"/>
</dbReference>
<evidence type="ECO:0000256" key="1">
    <source>
        <dbReference type="ARBA" id="ARBA00004536"/>
    </source>
</evidence>
<evidence type="ECO:0000313" key="9">
    <source>
        <dbReference type="EMBL" id="KAK1784845.1"/>
    </source>
</evidence>
<accession>A0AAD9DJJ5</accession>
<dbReference type="SUPFAM" id="SSF54236">
    <property type="entry name" value="Ubiquitin-like"/>
    <property type="match status" value="1"/>
</dbReference>
<proteinExistence type="predicted"/>
<evidence type="ECO:0000256" key="3">
    <source>
        <dbReference type="ARBA" id="ARBA00022949"/>
    </source>
</evidence>
<dbReference type="Gene3D" id="3.10.20.90">
    <property type="entry name" value="Phosphatidylinositol 3-kinase Catalytic Subunit, Chain A, domain 1"/>
    <property type="match status" value="1"/>
</dbReference>
<evidence type="ECO:0000313" key="10">
    <source>
        <dbReference type="Proteomes" id="UP001239994"/>
    </source>
</evidence>
<dbReference type="SMART" id="SM00295">
    <property type="entry name" value="B41"/>
    <property type="match status" value="1"/>
</dbReference>
<keyword evidence="7" id="KW-1133">Transmembrane helix</keyword>
<organism evidence="9 10">
    <name type="scientific">Electrophorus voltai</name>
    <dbReference type="NCBI Taxonomy" id="2609070"/>
    <lineage>
        <taxon>Eukaryota</taxon>
        <taxon>Metazoa</taxon>
        <taxon>Chordata</taxon>
        <taxon>Craniata</taxon>
        <taxon>Vertebrata</taxon>
        <taxon>Euteleostomi</taxon>
        <taxon>Actinopterygii</taxon>
        <taxon>Neopterygii</taxon>
        <taxon>Teleostei</taxon>
        <taxon>Ostariophysi</taxon>
        <taxon>Gymnotiformes</taxon>
        <taxon>Gymnotoidei</taxon>
        <taxon>Gymnotidae</taxon>
        <taxon>Electrophorus</taxon>
    </lineage>
</organism>
<dbReference type="SUPFAM" id="SSF47031">
    <property type="entry name" value="Second domain of FERM"/>
    <property type="match status" value="1"/>
</dbReference>
<dbReference type="InterPro" id="IPR019747">
    <property type="entry name" value="FERM_CS"/>
</dbReference>
<protein>
    <recommendedName>
        <fullName evidence="5">FERM domain-containing protein 5</fullName>
    </recommendedName>
</protein>
<feature type="domain" description="FERM" evidence="8">
    <location>
        <begin position="157"/>
        <end position="531"/>
    </location>
</feature>
<keyword evidence="7" id="KW-0472">Membrane</keyword>
<dbReference type="InterPro" id="IPR018980">
    <property type="entry name" value="FERM_PH-like_C"/>
</dbReference>
<dbReference type="SMART" id="SM01195">
    <property type="entry name" value="FA"/>
    <property type="match status" value="1"/>
</dbReference>
<dbReference type="FunFam" id="3.10.20.90:FF:000458">
    <property type="entry name" value="Erythrocyte membrane protein band 4.1a"/>
    <property type="match status" value="1"/>
</dbReference>
<dbReference type="InterPro" id="IPR014847">
    <property type="entry name" value="FA"/>
</dbReference>
<feature type="transmembrane region" description="Helical" evidence="7">
    <location>
        <begin position="840"/>
        <end position="866"/>
    </location>
</feature>
<dbReference type="SMART" id="SM01196">
    <property type="entry name" value="FERM_C"/>
    <property type="match status" value="1"/>
</dbReference>
<dbReference type="CDD" id="cd13192">
    <property type="entry name" value="FERM_C_FRMD3_FRMD5"/>
    <property type="match status" value="1"/>
</dbReference>
<dbReference type="CDD" id="cd17102">
    <property type="entry name" value="FERM_F1_FRMD3"/>
    <property type="match status" value="1"/>
</dbReference>
<dbReference type="Gene3D" id="1.20.80.10">
    <property type="match status" value="1"/>
</dbReference>
<evidence type="ECO:0000256" key="5">
    <source>
        <dbReference type="ARBA" id="ARBA00067909"/>
    </source>
</evidence>
<dbReference type="PROSITE" id="PS00660">
    <property type="entry name" value="FERM_1"/>
    <property type="match status" value="1"/>
</dbReference>
<dbReference type="GO" id="GO:0005856">
    <property type="term" value="C:cytoskeleton"/>
    <property type="evidence" value="ECO:0007669"/>
    <property type="project" value="TreeGrafter"/>
</dbReference>
<comment type="subcellular location">
    <subcellularLocation>
        <location evidence="1">Cell junction</location>
        <location evidence="1">Adherens junction</location>
    </subcellularLocation>
</comment>
<dbReference type="Pfam" id="PF08736">
    <property type="entry name" value="FA"/>
    <property type="match status" value="1"/>
</dbReference>